<comment type="cofactor">
    <cofactor evidence="18">
        <name>[4Fe-4S] cluster</name>
        <dbReference type="ChEBI" id="CHEBI:49883"/>
    </cofactor>
    <text evidence="18">Binds 1 [4Fe-4S] cluster.</text>
</comment>
<evidence type="ECO:0000256" key="2">
    <source>
        <dbReference type="ARBA" id="ARBA00004173"/>
    </source>
</evidence>
<keyword evidence="10 18" id="KW-0269">Exonuclease</keyword>
<name>A0ABN8VXF0_SACEU</name>
<comment type="cofactor">
    <cofactor evidence="1 18">
        <name>Mg(2+)</name>
        <dbReference type="ChEBI" id="CHEBI:18420"/>
    </cofactor>
</comment>
<dbReference type="EMBL" id="OX291494">
    <property type="protein sequence ID" value="CAI1922714.1"/>
    <property type="molecule type" value="Genomic_DNA"/>
</dbReference>
<evidence type="ECO:0000256" key="16">
    <source>
        <dbReference type="ARBA" id="ARBA00023128"/>
    </source>
</evidence>
<keyword evidence="12" id="KW-0809">Transit peptide</keyword>
<protein>
    <recommendedName>
        <fullName evidence="5 18">Exonuclease V, mitochondrial</fullName>
        <shortName evidence="18">Exo V</shortName>
        <ecNumber evidence="18">3.1.-.-</ecNumber>
    </recommendedName>
</protein>
<evidence type="ECO:0000256" key="5">
    <source>
        <dbReference type="ARBA" id="ARBA00013561"/>
    </source>
</evidence>
<comment type="subunit">
    <text evidence="4 18">Monomer.</text>
</comment>
<evidence type="ECO:0000313" key="19">
    <source>
        <dbReference type="EMBL" id="CAI1922714.1"/>
    </source>
</evidence>
<dbReference type="InterPro" id="IPR016610">
    <property type="entry name" value="Exo5"/>
</dbReference>
<organism evidence="19 20">
    <name type="scientific">Saccharomyces eubayanus</name>
    <name type="common">Yeast</name>
    <dbReference type="NCBI Taxonomy" id="1080349"/>
    <lineage>
        <taxon>Eukaryota</taxon>
        <taxon>Fungi</taxon>
        <taxon>Dikarya</taxon>
        <taxon>Ascomycota</taxon>
        <taxon>Saccharomycotina</taxon>
        <taxon>Saccharomycetes</taxon>
        <taxon>Saccharomycetales</taxon>
        <taxon>Saccharomycetaceae</taxon>
        <taxon>Saccharomyces</taxon>
    </lineage>
</organism>
<evidence type="ECO:0000256" key="10">
    <source>
        <dbReference type="ARBA" id="ARBA00022839"/>
    </source>
</evidence>
<keyword evidence="14 18" id="KW-0411">Iron-sulfur</keyword>
<accession>A0ABN8VXF0</accession>
<comment type="function">
    <text evidence="17 18">Single strand DNA specific 5' exonuclease involved in mitochondrial DNA replication and recombination. Releases dinucleotides as main products of catalysis. Has the capacity to slide across 5'double-stranded DNA or 5'RNA sequences and resumes cutting two nucleotides downstream of the double-stranded-to-single-stranded junction or RNA-to-DNA junction, respectively.</text>
</comment>
<evidence type="ECO:0000256" key="15">
    <source>
        <dbReference type="ARBA" id="ARBA00023125"/>
    </source>
</evidence>
<dbReference type="EC" id="3.1.-.-" evidence="18"/>
<keyword evidence="6 18" id="KW-0004">4Fe-4S</keyword>
<evidence type="ECO:0000256" key="14">
    <source>
        <dbReference type="ARBA" id="ARBA00023014"/>
    </source>
</evidence>
<keyword evidence="7 18" id="KW-0540">Nuclease</keyword>
<proteinExistence type="inferred from homology"/>
<comment type="similarity">
    <text evidence="3 18">Belongs to the EXO5 family.</text>
</comment>
<evidence type="ECO:0000256" key="3">
    <source>
        <dbReference type="ARBA" id="ARBA00009797"/>
    </source>
</evidence>
<keyword evidence="16 18" id="KW-0496">Mitochondrion</keyword>
<comment type="subcellular location">
    <subcellularLocation>
        <location evidence="2 18">Mitochondrion</location>
    </subcellularLocation>
</comment>
<dbReference type="PANTHER" id="PTHR14464">
    <property type="entry name" value="EXONUCLEASE V"/>
    <property type="match status" value="1"/>
</dbReference>
<sequence length="589" mass="68015">MLNRAITNKYGFSFHLRRFVHSNDKSLDELSTFSLKNSHTHDVSVGDSSSVLSDSDIDKINNLAFFDYTSAPKEANTKEGTLLDEKLANVKNLFGADPENRAFVNYKLPQGLKNPYIDIQLNQLKRKRLSVTQLCTTQNWCELRNFYDFYSQNLSSQLLDLKFQIQKGKKIHKSLEDETHPELNQYNSFVQDFLPLTNLAMDIDSDMNTLLDNWCSSISRLISLFTSGGGHSREIICHGFINIQNGKLVRDLTKDGNTSEESVIISGIIDHLTFRNKRNHQVQKRTTGLDREDQSWDSILAKLLSDLPTLKSNNEIVISDIKTRSVPKMPSIESVVQSSKLQTMYYKYFLSHLSQDMTQTYHSFLINAQRRGLDVDAPIDSTKILTFILTNPLFANDMDHLLDGKPIHFAPFDNDTKKPSTFDMTAFNNLLDQGSTSFTIPTEQEEDDLEPTKCISLQDYKRFYTKWKTPITLKYFAARLSQIYYIVGNLVSNDLMIEYYYHNDNFHNTIFPYDPVKLEKHAHDVAMVWFGHRDMNPIEPVQKKFNLYCKYCDYKHVCSWKNKNELKLADLGKELQKIILDSNQHNLSS</sequence>
<evidence type="ECO:0000256" key="12">
    <source>
        <dbReference type="ARBA" id="ARBA00022946"/>
    </source>
</evidence>
<evidence type="ECO:0000256" key="9">
    <source>
        <dbReference type="ARBA" id="ARBA00022801"/>
    </source>
</evidence>
<evidence type="ECO:0000256" key="13">
    <source>
        <dbReference type="ARBA" id="ARBA00023004"/>
    </source>
</evidence>
<evidence type="ECO:0000256" key="11">
    <source>
        <dbReference type="ARBA" id="ARBA00022842"/>
    </source>
</evidence>
<evidence type="ECO:0000256" key="4">
    <source>
        <dbReference type="ARBA" id="ARBA00011245"/>
    </source>
</evidence>
<keyword evidence="11 18" id="KW-0460">Magnesium</keyword>
<evidence type="ECO:0000256" key="8">
    <source>
        <dbReference type="ARBA" id="ARBA00022723"/>
    </source>
</evidence>
<dbReference type="PANTHER" id="PTHR14464:SF4">
    <property type="entry name" value="EXONUCLEASE V"/>
    <property type="match status" value="1"/>
</dbReference>
<evidence type="ECO:0000256" key="7">
    <source>
        <dbReference type="ARBA" id="ARBA00022722"/>
    </source>
</evidence>
<keyword evidence="13 18" id="KW-0408">Iron</keyword>
<reference evidence="19" key="1">
    <citation type="submission" date="2022-08" db="EMBL/GenBank/DDBJ databases">
        <authorList>
            <person name="Byrne P K."/>
        </authorList>
    </citation>
    <scope>NUCLEOTIDE SEQUENCE</scope>
    <source>
        <strain evidence="19">UCD650</strain>
    </source>
</reference>
<evidence type="ECO:0000256" key="18">
    <source>
        <dbReference type="PIRNR" id="PIRNR013220"/>
    </source>
</evidence>
<evidence type="ECO:0000256" key="6">
    <source>
        <dbReference type="ARBA" id="ARBA00022485"/>
    </source>
</evidence>
<keyword evidence="9 18" id="KW-0378">Hydrolase</keyword>
<keyword evidence="15 18" id="KW-0238">DNA-binding</keyword>
<dbReference type="InterPro" id="IPR019190">
    <property type="entry name" value="EXOV"/>
</dbReference>
<gene>
    <name evidence="19" type="primary">U6500D03710</name>
    <name evidence="19" type="ORF">SEUBUCD650_0D03710</name>
</gene>
<evidence type="ECO:0000313" key="20">
    <source>
        <dbReference type="Proteomes" id="UP001152964"/>
    </source>
</evidence>
<dbReference type="Proteomes" id="UP001152964">
    <property type="component" value="Chromosome 4"/>
</dbReference>
<evidence type="ECO:0000256" key="17">
    <source>
        <dbReference type="ARBA" id="ARBA00024995"/>
    </source>
</evidence>
<keyword evidence="20" id="KW-1185">Reference proteome</keyword>
<dbReference type="Pfam" id="PF09810">
    <property type="entry name" value="Exo5"/>
    <property type="match status" value="1"/>
</dbReference>
<keyword evidence="8 18" id="KW-0479">Metal-binding</keyword>
<dbReference type="PIRSF" id="PIRSF013220">
    <property type="entry name" value="UCP013220"/>
    <property type="match status" value="1"/>
</dbReference>
<evidence type="ECO:0000256" key="1">
    <source>
        <dbReference type="ARBA" id="ARBA00001946"/>
    </source>
</evidence>